<dbReference type="WBParaSite" id="GPUH_0000023801-mRNA-1">
    <property type="protein sequence ID" value="GPUH_0000023801-mRNA-1"/>
    <property type="gene ID" value="GPUH_0000023801"/>
</dbReference>
<dbReference type="Proteomes" id="UP000271098">
    <property type="component" value="Unassembled WGS sequence"/>
</dbReference>
<dbReference type="CDD" id="cd00037">
    <property type="entry name" value="CLECT"/>
    <property type="match status" value="1"/>
</dbReference>
<keyword evidence="2" id="KW-1185">Reference proteome</keyword>
<proteinExistence type="predicted"/>
<dbReference type="SUPFAM" id="SSF56436">
    <property type="entry name" value="C-type lectin-like"/>
    <property type="match status" value="1"/>
</dbReference>
<evidence type="ECO:0000313" key="2">
    <source>
        <dbReference type="Proteomes" id="UP000271098"/>
    </source>
</evidence>
<accession>A0A183CUU8</accession>
<evidence type="ECO:0000313" key="3">
    <source>
        <dbReference type="WBParaSite" id="GPUH_0000023801-mRNA-1"/>
    </source>
</evidence>
<name>A0A183CUU8_9BILA</name>
<sequence length="137" mass="15017">MNIFTLAAYLQGVNTAKKGDDTEDSDIVCQDGGLDWQLDESLSKSRVCFGLGLAQDEFNWNDAEKYCNSKGGQLPTPSQDEYALLDNGRVPLGFVNKNGKWMKKVHGELEPLKDAPTDKTETMALIRNSGKVGAIFA</sequence>
<evidence type="ECO:0000313" key="1">
    <source>
        <dbReference type="EMBL" id="VDK27667.1"/>
    </source>
</evidence>
<dbReference type="EMBL" id="UYRT01000178">
    <property type="protein sequence ID" value="VDK27667.1"/>
    <property type="molecule type" value="Genomic_DNA"/>
</dbReference>
<reference evidence="3" key="1">
    <citation type="submission" date="2016-06" db="UniProtKB">
        <authorList>
            <consortium name="WormBaseParasite"/>
        </authorList>
    </citation>
    <scope>IDENTIFICATION</scope>
</reference>
<protein>
    <submittedName>
        <fullName evidence="3">C-type lectin domain-containing protein</fullName>
    </submittedName>
</protein>
<dbReference type="OrthoDB" id="5828892at2759"/>
<dbReference type="InterPro" id="IPR016187">
    <property type="entry name" value="CTDL_fold"/>
</dbReference>
<reference evidence="1 2" key="2">
    <citation type="submission" date="2018-11" db="EMBL/GenBank/DDBJ databases">
        <authorList>
            <consortium name="Pathogen Informatics"/>
        </authorList>
    </citation>
    <scope>NUCLEOTIDE SEQUENCE [LARGE SCALE GENOMIC DNA]</scope>
</reference>
<dbReference type="AlphaFoldDB" id="A0A183CUU8"/>
<gene>
    <name evidence="1" type="ORF">GPUH_LOCUS239</name>
</gene>
<organism evidence="3">
    <name type="scientific">Gongylonema pulchrum</name>
    <dbReference type="NCBI Taxonomy" id="637853"/>
    <lineage>
        <taxon>Eukaryota</taxon>
        <taxon>Metazoa</taxon>
        <taxon>Ecdysozoa</taxon>
        <taxon>Nematoda</taxon>
        <taxon>Chromadorea</taxon>
        <taxon>Rhabditida</taxon>
        <taxon>Spirurina</taxon>
        <taxon>Spiruromorpha</taxon>
        <taxon>Spiruroidea</taxon>
        <taxon>Gongylonematidae</taxon>
        <taxon>Gongylonema</taxon>
    </lineage>
</organism>